<dbReference type="ESTHER" id="danpl-g6dt18.1">
    <property type="family name" value="Carb_B_Arthropoda"/>
</dbReference>
<sequence length="1077" mass="119820">MMLLLVLLVVFMTIDESEQNVVSIAQGRIRGVQKRGYITYGGIPYTTVSGMPGRFKSGGLAPVWPDIRGSQMGDCTTTSPVEDCLQLDVNVPPGSLLPVMVWVTGGSGHYDPTMLVEQQILVVIVRHRLGPTGFLCSREDKIAGNAGLKDVVLALRWVRDNIVAFDGNPNMVVVSGQSFGAAMVQSLILSNMARGLFHGAIIQSGSVLAPWAFNFDAEQRAKLLKMKFNESRDSFTLVRAGTADLARKADELDFPYLPFGICVENPMKNEEIFLPDSPFDLLSNGKIISVPIIMGYTNNEAYIFSSMLKEVGVLKKMAKEINFLIPIELQTSKRDVLQLAKKVKEMYFPGNVTMKSVLKYHRDAYFLSHIYKSIRFLTPSSSPVYFYQFSHSGSVGVEEEPDVIKDGAAHSDELAYLFPDKGRKLDGDDGDAQRNVVKLWTNFVKYLNPTPQGELGLGLVWEPYSPYDNRVLAISTELEMIEFPYNKEMQISFSSILGNGTATAFIESEQPKYKTLILVFICAFVVSRAVGELSVIDNVVTVQDLDDDNKHNKGNYRQGIQVKTEQGLVRGYQDESGIVTFFDIPYGEFSKDQPFQEPTPPKPWEAVHDRTSHSSRCPQIRNGTFEGTHECLSLTVMKLNDAANADVLFHIHDSSFTSGSGDPLVYNPKHIVPKGVILVLPNYRLGPLGFLCLQNNTVPGNAGLKDLTLALDWTKNNIESFGGNSTNIVVSGTAAAGALVEYLLLYNSSNIYISKAITESGSVLSPWAVDRYPLDTANLFFQKLRGRQITGDPQHVLQNVDLEVLTKAGDGIDFKPCIESGEGFMTQSPWVSLQNGKFNFSYMTGSANQAAMREVLELSTQSLSQINKNLSELLPNDLFFDNDNEKSRLALKVKTIYFGNKDISENNREKLSLCYSDSQYLNSAIRTARLLAKGGSHVYFYEFSLDNHSSPISGSARGDSLNFIFGTEETTTNNNGETNKNVMREMMLHLWISFIKYGNPSAENITWKNLKYGEQNSEEWLSIGSAVEMKKGLHVERLKLWDDLYNSYYIERNKGSGHKPVSFLAIVSWSVLAFINL</sequence>
<comment type="caution">
    <text evidence="2">The sequence shown here is derived from an EMBL/GenBank/DDBJ whole genome shotgun (WGS) entry which is preliminary data.</text>
</comment>
<dbReference type="PANTHER" id="PTHR11559">
    <property type="entry name" value="CARBOXYLESTERASE"/>
    <property type="match status" value="1"/>
</dbReference>
<keyword evidence="3" id="KW-1185">Reference proteome</keyword>
<protein>
    <submittedName>
        <fullName evidence="2">Carboxylesterase CXE27</fullName>
    </submittedName>
</protein>
<dbReference type="Proteomes" id="UP000007151">
    <property type="component" value="Unassembled WGS sequence"/>
</dbReference>
<dbReference type="InterPro" id="IPR050309">
    <property type="entry name" value="Type-B_Carboxylest/Lipase"/>
</dbReference>
<keyword evidence="1" id="KW-0325">Glycoprotein</keyword>
<name>A0A212EHB0_DANPL</name>
<organism evidence="2 3">
    <name type="scientific">Danaus plexippus plexippus</name>
    <dbReference type="NCBI Taxonomy" id="278856"/>
    <lineage>
        <taxon>Eukaryota</taxon>
        <taxon>Metazoa</taxon>
        <taxon>Ecdysozoa</taxon>
        <taxon>Arthropoda</taxon>
        <taxon>Hexapoda</taxon>
        <taxon>Insecta</taxon>
        <taxon>Pterygota</taxon>
        <taxon>Neoptera</taxon>
        <taxon>Endopterygota</taxon>
        <taxon>Lepidoptera</taxon>
        <taxon>Glossata</taxon>
        <taxon>Ditrysia</taxon>
        <taxon>Papilionoidea</taxon>
        <taxon>Nymphalidae</taxon>
        <taxon>Danainae</taxon>
        <taxon>Danaini</taxon>
        <taxon>Danaina</taxon>
        <taxon>Danaus</taxon>
        <taxon>Danaus</taxon>
    </lineage>
</organism>
<evidence type="ECO:0000313" key="2">
    <source>
        <dbReference type="EMBL" id="OWR40860.1"/>
    </source>
</evidence>
<gene>
    <name evidence="2" type="ORF">KGM_212827</name>
</gene>
<proteinExistence type="predicted"/>
<dbReference type="eggNOG" id="KOG1516">
    <property type="taxonomic scope" value="Eukaryota"/>
</dbReference>
<dbReference type="InterPro" id="IPR002018">
    <property type="entry name" value="CarbesteraseB"/>
</dbReference>
<dbReference type="EMBL" id="AGBW02014918">
    <property type="protein sequence ID" value="OWR40860.1"/>
    <property type="molecule type" value="Genomic_DNA"/>
</dbReference>
<dbReference type="Gene3D" id="3.40.50.1820">
    <property type="entry name" value="alpha/beta hydrolase"/>
    <property type="match status" value="2"/>
</dbReference>
<dbReference type="OrthoDB" id="19653at2759"/>
<evidence type="ECO:0000313" key="3">
    <source>
        <dbReference type="Proteomes" id="UP000007151"/>
    </source>
</evidence>
<dbReference type="KEGG" id="dpl:KGM_212827"/>
<reference evidence="2 3" key="1">
    <citation type="journal article" date="2011" name="Cell">
        <title>The monarch butterfly genome yields insights into long-distance migration.</title>
        <authorList>
            <person name="Zhan S."/>
            <person name="Merlin C."/>
            <person name="Boore J.L."/>
            <person name="Reppert S.M."/>
        </authorList>
    </citation>
    <scope>NUCLEOTIDE SEQUENCE [LARGE SCALE GENOMIC DNA]</scope>
    <source>
        <strain evidence="2">F-2</strain>
    </source>
</reference>
<evidence type="ECO:0000256" key="1">
    <source>
        <dbReference type="ARBA" id="ARBA00023180"/>
    </source>
</evidence>
<dbReference type="Pfam" id="PF00135">
    <property type="entry name" value="COesterase"/>
    <property type="match status" value="2"/>
</dbReference>
<dbReference type="ESTHER" id="danpl-g6dt18.2">
    <property type="family name" value="Carb_B_Arthropoda"/>
</dbReference>
<dbReference type="InterPro" id="IPR029058">
    <property type="entry name" value="AB_hydrolase_fold"/>
</dbReference>
<dbReference type="AlphaFoldDB" id="A0A212EHB0"/>
<dbReference type="SUPFAM" id="SSF53474">
    <property type="entry name" value="alpha/beta-Hydrolases"/>
    <property type="match status" value="2"/>
</dbReference>
<accession>A0A212EHB0</accession>